<evidence type="ECO:0000256" key="5">
    <source>
        <dbReference type="ARBA" id="ARBA00079693"/>
    </source>
</evidence>
<dbReference type="AlphaFoldDB" id="A0A9W7DEL7"/>
<evidence type="ECO:0000256" key="8">
    <source>
        <dbReference type="PIRSR" id="PIRSR000097-2"/>
    </source>
</evidence>
<keyword evidence="1" id="KW-0560">Oxidoreductase</keyword>
<evidence type="ECO:0000256" key="1">
    <source>
        <dbReference type="ARBA" id="ARBA00023002"/>
    </source>
</evidence>
<evidence type="ECO:0000313" key="11">
    <source>
        <dbReference type="EMBL" id="GMG24169.1"/>
    </source>
</evidence>
<dbReference type="Gene3D" id="3.20.20.100">
    <property type="entry name" value="NADP-dependent oxidoreductase domain"/>
    <property type="match status" value="1"/>
</dbReference>
<dbReference type="Proteomes" id="UP001165063">
    <property type="component" value="Unassembled WGS sequence"/>
</dbReference>
<dbReference type="InterPro" id="IPR023210">
    <property type="entry name" value="NADP_OxRdtase_dom"/>
</dbReference>
<dbReference type="GO" id="GO:0047011">
    <property type="term" value="F:2-dehydropantolactone reductase (A-specific) activity"/>
    <property type="evidence" value="ECO:0007669"/>
    <property type="project" value="UniProtKB-ARBA"/>
</dbReference>
<dbReference type="OrthoDB" id="416253at2759"/>
<keyword evidence="12" id="KW-1185">Reference proteome</keyword>
<dbReference type="FunFam" id="3.20.20.100:FF:000002">
    <property type="entry name" value="2,5-diketo-D-gluconic acid reductase A"/>
    <property type="match status" value="1"/>
</dbReference>
<protein>
    <recommendedName>
        <fullName evidence="5">2-dehydropantolactone reductase</fullName>
        <ecNumber evidence="4">1.1.1.358</ecNumber>
    </recommendedName>
    <alternativeName>
        <fullName evidence="5">2-dehydropantolactone reductase</fullName>
    </alternativeName>
    <alternativeName>
        <fullName evidence="6">Ketopantoyl-lactone reductase</fullName>
    </alternativeName>
</protein>
<feature type="site" description="Lowers pKa of active site Tyr" evidence="9">
    <location>
        <position position="72"/>
    </location>
</feature>
<comment type="catalytic activity">
    <reaction evidence="2">
        <text>(R)-pantolactone + NADP(+) = 2-dehydropantolactone + NADPH + H(+)</text>
        <dbReference type="Rhea" id="RHEA:18981"/>
        <dbReference type="ChEBI" id="CHEBI:15378"/>
        <dbReference type="ChEBI" id="CHEBI:16719"/>
        <dbReference type="ChEBI" id="CHEBI:18395"/>
        <dbReference type="ChEBI" id="CHEBI:57783"/>
        <dbReference type="ChEBI" id="CHEBI:58349"/>
        <dbReference type="EC" id="1.1.1.358"/>
    </reaction>
</comment>
<dbReference type="InterPro" id="IPR020471">
    <property type="entry name" value="AKR"/>
</dbReference>
<evidence type="ECO:0000256" key="2">
    <source>
        <dbReference type="ARBA" id="ARBA00050878"/>
    </source>
</evidence>
<organism evidence="11 12">
    <name type="scientific">Ambrosiozyma monospora</name>
    <name type="common">Yeast</name>
    <name type="synonym">Endomycopsis monosporus</name>
    <dbReference type="NCBI Taxonomy" id="43982"/>
    <lineage>
        <taxon>Eukaryota</taxon>
        <taxon>Fungi</taxon>
        <taxon>Dikarya</taxon>
        <taxon>Ascomycota</taxon>
        <taxon>Saccharomycotina</taxon>
        <taxon>Pichiomycetes</taxon>
        <taxon>Pichiales</taxon>
        <taxon>Pichiaceae</taxon>
        <taxon>Ambrosiozyma</taxon>
    </lineage>
</organism>
<evidence type="ECO:0000259" key="10">
    <source>
        <dbReference type="Pfam" id="PF00248"/>
    </source>
</evidence>
<evidence type="ECO:0000256" key="6">
    <source>
        <dbReference type="ARBA" id="ARBA00081322"/>
    </source>
</evidence>
<dbReference type="Pfam" id="PF00248">
    <property type="entry name" value="Aldo_ket_red"/>
    <property type="match status" value="1"/>
</dbReference>
<dbReference type="PANTHER" id="PTHR11732">
    <property type="entry name" value="ALDO/KETO REDUCTASE"/>
    <property type="match status" value="1"/>
</dbReference>
<dbReference type="PIRSF" id="PIRSF000097">
    <property type="entry name" value="AKR"/>
    <property type="match status" value="1"/>
</dbReference>
<dbReference type="PROSITE" id="PS00062">
    <property type="entry name" value="ALDOKETO_REDUCTASE_2"/>
    <property type="match status" value="1"/>
</dbReference>
<dbReference type="GO" id="GO:0042180">
    <property type="term" value="P:ketone metabolic process"/>
    <property type="evidence" value="ECO:0007669"/>
    <property type="project" value="UniProtKB-ARBA"/>
</dbReference>
<evidence type="ECO:0000256" key="9">
    <source>
        <dbReference type="PIRSR" id="PIRSR000097-3"/>
    </source>
</evidence>
<reference evidence="11" key="1">
    <citation type="submission" date="2023-04" db="EMBL/GenBank/DDBJ databases">
        <title>Ambrosiozyma monospora NBRC 1965.</title>
        <authorList>
            <person name="Ichikawa N."/>
            <person name="Sato H."/>
            <person name="Tonouchi N."/>
        </authorList>
    </citation>
    <scope>NUCLEOTIDE SEQUENCE</scope>
    <source>
        <strain evidence="11">NBRC 1965</strain>
    </source>
</reference>
<evidence type="ECO:0000256" key="7">
    <source>
        <dbReference type="PIRSR" id="PIRSR000097-1"/>
    </source>
</evidence>
<dbReference type="InterPro" id="IPR044494">
    <property type="entry name" value="AKR3C2/3"/>
</dbReference>
<dbReference type="InterPro" id="IPR018170">
    <property type="entry name" value="Aldo/ket_reductase_CS"/>
</dbReference>
<dbReference type="GO" id="GO:0016652">
    <property type="term" value="F:oxidoreductase activity, acting on NAD(P)H as acceptor"/>
    <property type="evidence" value="ECO:0007669"/>
    <property type="project" value="InterPro"/>
</dbReference>
<dbReference type="EMBL" id="BSXU01001131">
    <property type="protein sequence ID" value="GMG24169.1"/>
    <property type="molecule type" value="Genomic_DNA"/>
</dbReference>
<dbReference type="CDD" id="cd19120">
    <property type="entry name" value="AKR_AKR3C2-3"/>
    <property type="match status" value="1"/>
</dbReference>
<evidence type="ECO:0000313" key="12">
    <source>
        <dbReference type="Proteomes" id="UP001165063"/>
    </source>
</evidence>
<dbReference type="SUPFAM" id="SSF51430">
    <property type="entry name" value="NAD(P)-linked oxidoreductase"/>
    <property type="match status" value="1"/>
</dbReference>
<feature type="active site" description="Proton donor" evidence="7">
    <location>
        <position position="47"/>
    </location>
</feature>
<comment type="catalytic activity">
    <reaction evidence="3">
        <text>isatin + NADPH + H(+) = 3-hydroxyindolin-2-one + NADP(+)</text>
        <dbReference type="Rhea" id="RHEA:68608"/>
        <dbReference type="ChEBI" id="CHEBI:15378"/>
        <dbReference type="ChEBI" id="CHEBI:27539"/>
        <dbReference type="ChEBI" id="CHEBI:28536"/>
        <dbReference type="ChEBI" id="CHEBI:57783"/>
        <dbReference type="ChEBI" id="CHEBI:58349"/>
    </reaction>
</comment>
<proteinExistence type="predicted"/>
<evidence type="ECO:0000256" key="4">
    <source>
        <dbReference type="ARBA" id="ARBA00066965"/>
    </source>
</evidence>
<dbReference type="EC" id="1.1.1.358" evidence="4"/>
<gene>
    <name evidence="11" type="ORF">Amon01_000290200</name>
</gene>
<evidence type="ECO:0000256" key="3">
    <source>
        <dbReference type="ARBA" id="ARBA00051098"/>
    </source>
</evidence>
<dbReference type="InterPro" id="IPR036812">
    <property type="entry name" value="NAD(P)_OxRdtase_dom_sf"/>
</dbReference>
<feature type="binding site" evidence="8">
    <location>
        <position position="115"/>
    </location>
    <ligand>
        <name>substrate</name>
    </ligand>
</feature>
<sequence>MGTGTTQVHKKIAAKENVAKACEDLTQLLVDSITYAGFTHLDTAEVYTTEPEVGKAVNRCGVDRSKLWITSKYNSGWDIPRGKPGKPPFSSGPYEALVKSLEKMSLSYLDLYLIHFPFFSPENTEITLEEAWKQMERLVEEGKVRNIGVSNFNVSKLEEILKIAKIKPQVNQIEYNLYLQNQTPGVVKFCKENDILVEAYSPLTPIIPSKIKDGGPLDPLIHELTEKYGVTKSQLILRWVYQSGVVAVTTSSTKERLKEYTGMTSFEIEDDDFKKLSDVGSTFNFTGFSIIKFLQ</sequence>
<accession>A0A9W7DEL7</accession>
<feature type="domain" description="NADP-dependent oxidoreductase" evidence="10">
    <location>
        <begin position="29"/>
        <end position="277"/>
    </location>
</feature>
<name>A0A9W7DEL7_AMBMO</name>
<dbReference type="PRINTS" id="PR00069">
    <property type="entry name" value="ALDKETRDTASE"/>
</dbReference>
<comment type="caution">
    <text evidence="11">The sequence shown here is derived from an EMBL/GenBank/DDBJ whole genome shotgun (WGS) entry which is preliminary data.</text>
</comment>